<dbReference type="Gene3D" id="3.30.1330.40">
    <property type="entry name" value="RutC-like"/>
    <property type="match status" value="1"/>
</dbReference>
<comment type="caution">
    <text evidence="1">The sequence shown here is derived from an EMBL/GenBank/DDBJ whole genome shotgun (WGS) entry which is preliminary data.</text>
</comment>
<evidence type="ECO:0000313" key="2">
    <source>
        <dbReference type="Proteomes" id="UP000252586"/>
    </source>
</evidence>
<reference evidence="1 2" key="1">
    <citation type="submission" date="2018-06" db="EMBL/GenBank/DDBJ databases">
        <title>Genomic Encyclopedia of Type Strains, Phase IV (KMG-IV): sequencing the most valuable type-strain genomes for metagenomic binning, comparative biology and taxonomic classification.</title>
        <authorList>
            <person name="Goeker M."/>
        </authorList>
    </citation>
    <scope>NUCLEOTIDE SEQUENCE [LARGE SCALE GENOMIC DNA]</scope>
    <source>
        <strain evidence="1 2">DSM 44599</strain>
    </source>
</reference>
<dbReference type="AlphaFoldDB" id="A0A366CZ21"/>
<name>A0A366CZ21_9NOCA</name>
<dbReference type="InterPro" id="IPR035959">
    <property type="entry name" value="RutC-like_sf"/>
</dbReference>
<evidence type="ECO:0000313" key="1">
    <source>
        <dbReference type="EMBL" id="RBO82479.1"/>
    </source>
</evidence>
<dbReference type="RefSeq" id="WP_324192039.1">
    <property type="nucleotide sequence ID" value="NZ_CP107943.1"/>
</dbReference>
<keyword evidence="2" id="KW-1185">Reference proteome</keyword>
<proteinExistence type="predicted"/>
<accession>A0A366CZ21</accession>
<protein>
    <submittedName>
        <fullName evidence="1">Uncharacterized protein</fullName>
    </submittedName>
</protein>
<organism evidence="1 2">
    <name type="scientific">Nocardia puris</name>
    <dbReference type="NCBI Taxonomy" id="208602"/>
    <lineage>
        <taxon>Bacteria</taxon>
        <taxon>Bacillati</taxon>
        <taxon>Actinomycetota</taxon>
        <taxon>Actinomycetes</taxon>
        <taxon>Mycobacteriales</taxon>
        <taxon>Nocardiaceae</taxon>
        <taxon>Nocardia</taxon>
    </lineage>
</organism>
<sequence length="56" mass="6078">MPSEVSLEDAQSSARSAALAMFAALRRELGSLDAIRAWARVDGFVNADAGYRRRPP</sequence>
<gene>
    <name evidence="1" type="ORF">DFR74_12219</name>
</gene>
<dbReference type="EMBL" id="QNRE01000022">
    <property type="protein sequence ID" value="RBO82479.1"/>
    <property type="molecule type" value="Genomic_DNA"/>
</dbReference>
<dbReference type="SUPFAM" id="SSF55298">
    <property type="entry name" value="YjgF-like"/>
    <property type="match status" value="1"/>
</dbReference>
<dbReference type="Proteomes" id="UP000252586">
    <property type="component" value="Unassembled WGS sequence"/>
</dbReference>